<name>A0A4R6J7Q9_9ACTN</name>
<comment type="caution">
    <text evidence="1">The sequence shown here is derived from an EMBL/GenBank/DDBJ whole genome shotgun (WGS) entry which is preliminary data.</text>
</comment>
<organism evidence="1 2">
    <name type="scientific">Paractinoplanes brasiliensis</name>
    <dbReference type="NCBI Taxonomy" id="52695"/>
    <lineage>
        <taxon>Bacteria</taxon>
        <taxon>Bacillati</taxon>
        <taxon>Actinomycetota</taxon>
        <taxon>Actinomycetes</taxon>
        <taxon>Micromonosporales</taxon>
        <taxon>Micromonosporaceae</taxon>
        <taxon>Paractinoplanes</taxon>
    </lineage>
</organism>
<protein>
    <submittedName>
        <fullName evidence="1">Uncharacterized protein</fullName>
    </submittedName>
</protein>
<reference evidence="1 2" key="1">
    <citation type="submission" date="2019-03" db="EMBL/GenBank/DDBJ databases">
        <title>Sequencing the genomes of 1000 actinobacteria strains.</title>
        <authorList>
            <person name="Klenk H.-P."/>
        </authorList>
    </citation>
    <scope>NUCLEOTIDE SEQUENCE [LARGE SCALE GENOMIC DNA]</scope>
    <source>
        <strain evidence="1 2">DSM 43805</strain>
    </source>
</reference>
<proteinExistence type="predicted"/>
<dbReference type="AlphaFoldDB" id="A0A4R6J7Q9"/>
<sequence length="36" mass="3682">MAEIPLACSGPWEPEARDAMRAGLAAADARTGHGTT</sequence>
<dbReference type="EMBL" id="SNWR01000002">
    <property type="protein sequence ID" value="TDO31560.1"/>
    <property type="molecule type" value="Genomic_DNA"/>
</dbReference>
<keyword evidence="2" id="KW-1185">Reference proteome</keyword>
<gene>
    <name evidence="1" type="ORF">C8E87_6986</name>
</gene>
<evidence type="ECO:0000313" key="1">
    <source>
        <dbReference type="EMBL" id="TDO31560.1"/>
    </source>
</evidence>
<accession>A0A4R6J7Q9</accession>
<evidence type="ECO:0000313" key="2">
    <source>
        <dbReference type="Proteomes" id="UP000294901"/>
    </source>
</evidence>
<dbReference type="Proteomes" id="UP000294901">
    <property type="component" value="Unassembled WGS sequence"/>
</dbReference>